<keyword evidence="2" id="KW-0677">Repeat</keyword>
<dbReference type="Pfam" id="PF24681">
    <property type="entry name" value="Kelch_KLHDC2_KLHL20_DRC7"/>
    <property type="match status" value="1"/>
</dbReference>
<evidence type="ECO:0000256" key="1">
    <source>
        <dbReference type="ARBA" id="ARBA00022441"/>
    </source>
</evidence>
<sequence length="285" mass="32565">MTGYPSWRSHHLTAKDFSHLQDSSSFQNYLYYLCSLSPDDSAILQIDPLTGQYQQYTLKFPPLSNYSLTYFQGKLYIFGGRTSEGYTNTLFQFNLHTRTMVEIKEKGTPPTARGNHSACVWENNLVIVGGYNTKNSQIFDDIYLFSFAKQSWSLLPCGKIFIDPCAPPPLYGHSAIVSNDYLYLFGGSTLDQGQTSDCRGMSDQIYCINLETKAWRRVTAIGDRRCSPRMYHSASLFEEWMVVYGGLSDMKMNDLWCFDLNTFSWWQIPTVGTPPPATFSFLFFS</sequence>
<dbReference type="PANTHER" id="PTHR46093:SF18">
    <property type="entry name" value="FIBRONECTIN TYPE-III DOMAIN-CONTAINING PROTEIN"/>
    <property type="match status" value="1"/>
</dbReference>
<dbReference type="InterPro" id="IPR015915">
    <property type="entry name" value="Kelch-typ_b-propeller"/>
</dbReference>
<evidence type="ECO:0000313" key="4">
    <source>
        <dbReference type="Proteomes" id="UP001281761"/>
    </source>
</evidence>
<dbReference type="EMBL" id="JARBJD010000118">
    <property type="protein sequence ID" value="KAK2951439.1"/>
    <property type="molecule type" value="Genomic_DNA"/>
</dbReference>
<organism evidence="3 4">
    <name type="scientific">Blattamonas nauphoetae</name>
    <dbReference type="NCBI Taxonomy" id="2049346"/>
    <lineage>
        <taxon>Eukaryota</taxon>
        <taxon>Metamonada</taxon>
        <taxon>Preaxostyla</taxon>
        <taxon>Oxymonadida</taxon>
        <taxon>Blattamonas</taxon>
    </lineage>
</organism>
<gene>
    <name evidence="3" type="ORF">BLNAU_13596</name>
</gene>
<reference evidence="3 4" key="1">
    <citation type="journal article" date="2022" name="bioRxiv">
        <title>Genomics of Preaxostyla Flagellates Illuminates Evolutionary Transitions and the Path Towards Mitochondrial Loss.</title>
        <authorList>
            <person name="Novak L.V.F."/>
            <person name="Treitli S.C."/>
            <person name="Pyrih J."/>
            <person name="Halakuc P."/>
            <person name="Pipaliya S.V."/>
            <person name="Vacek V."/>
            <person name="Brzon O."/>
            <person name="Soukal P."/>
            <person name="Eme L."/>
            <person name="Dacks J.B."/>
            <person name="Karnkowska A."/>
            <person name="Elias M."/>
            <person name="Hampl V."/>
        </authorList>
    </citation>
    <scope>NUCLEOTIDE SEQUENCE [LARGE SCALE GENOMIC DNA]</scope>
    <source>
        <strain evidence="3">NAU3</strain>
        <tissue evidence="3">Gut</tissue>
    </source>
</reference>
<evidence type="ECO:0000256" key="2">
    <source>
        <dbReference type="ARBA" id="ARBA00022737"/>
    </source>
</evidence>
<keyword evidence="1" id="KW-0880">Kelch repeat</keyword>
<dbReference type="Gene3D" id="2.120.10.80">
    <property type="entry name" value="Kelch-type beta propeller"/>
    <property type="match status" value="2"/>
</dbReference>
<accession>A0ABQ9XI95</accession>
<keyword evidence="4" id="KW-1185">Reference proteome</keyword>
<dbReference type="Proteomes" id="UP001281761">
    <property type="component" value="Unassembled WGS sequence"/>
</dbReference>
<comment type="caution">
    <text evidence="3">The sequence shown here is derived from an EMBL/GenBank/DDBJ whole genome shotgun (WGS) entry which is preliminary data.</text>
</comment>
<protein>
    <recommendedName>
        <fullName evidence="5">Kelch repeat-containing protein</fullName>
    </recommendedName>
</protein>
<proteinExistence type="predicted"/>
<dbReference type="PANTHER" id="PTHR46093">
    <property type="entry name" value="ACYL-COA-BINDING DOMAIN-CONTAINING PROTEIN 5"/>
    <property type="match status" value="1"/>
</dbReference>
<evidence type="ECO:0000313" key="3">
    <source>
        <dbReference type="EMBL" id="KAK2951439.1"/>
    </source>
</evidence>
<evidence type="ECO:0008006" key="5">
    <source>
        <dbReference type="Google" id="ProtNLM"/>
    </source>
</evidence>
<dbReference type="SUPFAM" id="SSF117281">
    <property type="entry name" value="Kelch motif"/>
    <property type="match status" value="1"/>
</dbReference>
<name>A0ABQ9XI95_9EUKA</name>